<keyword evidence="2" id="KW-1185">Reference proteome</keyword>
<dbReference type="RefSeq" id="WP_160598273.1">
    <property type="nucleotide sequence ID" value="NZ_WTYS01000001.1"/>
</dbReference>
<organism evidence="1 2">
    <name type="scientific">Pontixanthobacter gangjinensis</name>
    <dbReference type="NCBI Taxonomy" id="1028742"/>
    <lineage>
        <taxon>Bacteria</taxon>
        <taxon>Pseudomonadati</taxon>
        <taxon>Pseudomonadota</taxon>
        <taxon>Alphaproteobacteria</taxon>
        <taxon>Sphingomonadales</taxon>
        <taxon>Erythrobacteraceae</taxon>
        <taxon>Pontixanthobacter</taxon>
    </lineage>
</organism>
<comment type="caution">
    <text evidence="1">The sequence shown here is derived from an EMBL/GenBank/DDBJ whole genome shotgun (WGS) entry which is preliminary data.</text>
</comment>
<dbReference type="EMBL" id="WTYS01000001">
    <property type="protein sequence ID" value="MXO57151.1"/>
    <property type="molecule type" value="Genomic_DNA"/>
</dbReference>
<accession>A0A6I4SMM0</accession>
<evidence type="ECO:0000313" key="1">
    <source>
        <dbReference type="EMBL" id="MXO57151.1"/>
    </source>
</evidence>
<reference evidence="1 2" key="1">
    <citation type="submission" date="2019-12" db="EMBL/GenBank/DDBJ databases">
        <title>Genomic-based taxomic classification of the family Erythrobacteraceae.</title>
        <authorList>
            <person name="Xu L."/>
        </authorList>
    </citation>
    <scope>NUCLEOTIDE SEQUENCE [LARGE SCALE GENOMIC DNA]</scope>
    <source>
        <strain evidence="1 2">JCM 17802</strain>
    </source>
</reference>
<dbReference type="Proteomes" id="UP000468943">
    <property type="component" value="Unassembled WGS sequence"/>
</dbReference>
<proteinExistence type="predicted"/>
<sequence>MTEERIEIAVKRIEAALARISTVADASSPEPAAPQADASALAQKHEMLRKTVSSTLNELDELIGELGQ</sequence>
<gene>
    <name evidence="1" type="ORF">GRI36_09670</name>
</gene>
<protein>
    <submittedName>
        <fullName evidence="1">Uncharacterized protein</fullName>
    </submittedName>
</protein>
<dbReference type="AlphaFoldDB" id="A0A6I4SMM0"/>
<name>A0A6I4SMM0_9SPHN</name>
<evidence type="ECO:0000313" key="2">
    <source>
        <dbReference type="Proteomes" id="UP000468943"/>
    </source>
</evidence>